<accession>A0ABU2HT96</accession>
<feature type="domain" description="SseB protein N-terminal" evidence="1">
    <location>
        <begin position="15"/>
        <end position="113"/>
    </location>
</feature>
<evidence type="ECO:0000313" key="3">
    <source>
        <dbReference type="Proteomes" id="UP001269144"/>
    </source>
</evidence>
<evidence type="ECO:0000259" key="1">
    <source>
        <dbReference type="Pfam" id="PF07179"/>
    </source>
</evidence>
<dbReference type="EMBL" id="JAVQLW010000001">
    <property type="protein sequence ID" value="MDS9468271.1"/>
    <property type="molecule type" value="Genomic_DNA"/>
</dbReference>
<name>A0ABU2HT96_9RHOB</name>
<dbReference type="Pfam" id="PF07179">
    <property type="entry name" value="SseB"/>
    <property type="match status" value="1"/>
</dbReference>
<dbReference type="Proteomes" id="UP001269144">
    <property type="component" value="Unassembled WGS sequence"/>
</dbReference>
<evidence type="ECO:0000313" key="2">
    <source>
        <dbReference type="EMBL" id="MDS9468271.1"/>
    </source>
</evidence>
<organism evidence="2 3">
    <name type="scientific">Paracoccus aurantius</name>
    <dbReference type="NCBI Taxonomy" id="3073814"/>
    <lineage>
        <taxon>Bacteria</taxon>
        <taxon>Pseudomonadati</taxon>
        <taxon>Pseudomonadota</taxon>
        <taxon>Alphaproteobacteria</taxon>
        <taxon>Rhodobacterales</taxon>
        <taxon>Paracoccaceae</taxon>
        <taxon>Paracoccus</taxon>
    </lineage>
</organism>
<dbReference type="InterPro" id="IPR009839">
    <property type="entry name" value="SseB_N"/>
</dbReference>
<comment type="caution">
    <text evidence="2">The sequence shown here is derived from an EMBL/GenBank/DDBJ whole genome shotgun (WGS) entry which is preliminary data.</text>
</comment>
<sequence>MTPFDAFFTIPFHEADQAQRARILSRLADTELFAALVTEPTGDKAELRVFPLDNGSVALACDAEDRLAGFMGGPVAYVALPGRVLAATLVNEHRGLLVNPGEPSEMLLDAPTLGWLVDALEAEPSLASDETPRQVRAPDLAVVSCLAEPISTRLGDMAGMVQSAALVAADWEDGRSNHVLMLKGVDESHRSAVAKAFAELMAFLPEIAGGVDLAFTSAMHPPVALVIDVPQPEAPQPAARRDPNAPPILRF</sequence>
<keyword evidence="3" id="KW-1185">Reference proteome</keyword>
<proteinExistence type="predicted"/>
<dbReference type="RefSeq" id="WP_311160444.1">
    <property type="nucleotide sequence ID" value="NZ_JAVQLW010000001.1"/>
</dbReference>
<reference evidence="3" key="1">
    <citation type="submission" date="2023-07" db="EMBL/GenBank/DDBJ databases">
        <title>Paracoccus sp. MBLB3053 whole genome sequence.</title>
        <authorList>
            <person name="Hwang C.Y."/>
            <person name="Cho E.-S."/>
            <person name="Seo M.-J."/>
        </authorList>
    </citation>
    <scope>NUCLEOTIDE SEQUENCE [LARGE SCALE GENOMIC DNA]</scope>
    <source>
        <strain evidence="3">MBLB3053</strain>
    </source>
</reference>
<protein>
    <submittedName>
        <fullName evidence="2">SseB family protein</fullName>
    </submittedName>
</protein>
<gene>
    <name evidence="2" type="ORF">RGQ15_11905</name>
</gene>